<evidence type="ECO:0000259" key="5">
    <source>
        <dbReference type="PROSITE" id="PS51471"/>
    </source>
</evidence>
<dbReference type="GO" id="GO:0016491">
    <property type="term" value="F:oxidoreductase activity"/>
    <property type="evidence" value="ECO:0007669"/>
    <property type="project" value="UniProtKB-KW"/>
</dbReference>
<evidence type="ECO:0000313" key="6">
    <source>
        <dbReference type="EMBL" id="KAJ8438134.1"/>
    </source>
</evidence>
<evidence type="ECO:0000256" key="2">
    <source>
        <dbReference type="ARBA" id="ARBA00022723"/>
    </source>
</evidence>
<feature type="domain" description="Fe2OG dioxygenase" evidence="5">
    <location>
        <begin position="159"/>
        <end position="259"/>
    </location>
</feature>
<dbReference type="Proteomes" id="UP001153076">
    <property type="component" value="Unassembled WGS sequence"/>
</dbReference>
<evidence type="ECO:0000256" key="1">
    <source>
        <dbReference type="ARBA" id="ARBA00008056"/>
    </source>
</evidence>
<comment type="similarity">
    <text evidence="1 4">Belongs to the iron/ascorbate-dependent oxidoreductase family.</text>
</comment>
<keyword evidence="2 4" id="KW-0479">Metal-binding</keyword>
<keyword evidence="4" id="KW-0560">Oxidoreductase</keyword>
<evidence type="ECO:0000256" key="4">
    <source>
        <dbReference type="RuleBase" id="RU003682"/>
    </source>
</evidence>
<dbReference type="PANTHER" id="PTHR47991">
    <property type="entry name" value="OXOGLUTARATE/IRON-DEPENDENT DIOXYGENASE"/>
    <property type="match status" value="1"/>
</dbReference>
<evidence type="ECO:0000256" key="3">
    <source>
        <dbReference type="ARBA" id="ARBA00023004"/>
    </source>
</evidence>
<dbReference type="AlphaFoldDB" id="A0A9Q1QDV9"/>
<proteinExistence type="inferred from homology"/>
<dbReference type="OrthoDB" id="406156at2759"/>
<dbReference type="Gene3D" id="2.60.120.330">
    <property type="entry name" value="B-lactam Antibiotic, Isopenicillin N Synthase, Chain"/>
    <property type="match status" value="2"/>
</dbReference>
<dbReference type="PROSITE" id="PS51471">
    <property type="entry name" value="FE2OG_OXY"/>
    <property type="match status" value="1"/>
</dbReference>
<dbReference type="Pfam" id="PF03171">
    <property type="entry name" value="2OG-FeII_Oxy"/>
    <property type="match status" value="1"/>
</dbReference>
<protein>
    <recommendedName>
        <fullName evidence="5">Fe2OG dioxygenase domain-containing protein</fullName>
    </recommendedName>
</protein>
<dbReference type="InterPro" id="IPR044861">
    <property type="entry name" value="IPNS-like_FE2OG_OXY"/>
</dbReference>
<dbReference type="InterPro" id="IPR026992">
    <property type="entry name" value="DIOX_N"/>
</dbReference>
<gene>
    <name evidence="6" type="ORF">Cgig2_033013</name>
</gene>
<dbReference type="SUPFAM" id="SSF51197">
    <property type="entry name" value="Clavaminate synthase-like"/>
    <property type="match status" value="1"/>
</dbReference>
<organism evidence="6 7">
    <name type="scientific">Carnegiea gigantea</name>
    <dbReference type="NCBI Taxonomy" id="171969"/>
    <lineage>
        <taxon>Eukaryota</taxon>
        <taxon>Viridiplantae</taxon>
        <taxon>Streptophyta</taxon>
        <taxon>Embryophyta</taxon>
        <taxon>Tracheophyta</taxon>
        <taxon>Spermatophyta</taxon>
        <taxon>Magnoliopsida</taxon>
        <taxon>eudicotyledons</taxon>
        <taxon>Gunneridae</taxon>
        <taxon>Pentapetalae</taxon>
        <taxon>Caryophyllales</taxon>
        <taxon>Cactineae</taxon>
        <taxon>Cactaceae</taxon>
        <taxon>Cactoideae</taxon>
        <taxon>Echinocereeae</taxon>
        <taxon>Carnegiea</taxon>
    </lineage>
</organism>
<evidence type="ECO:0000313" key="7">
    <source>
        <dbReference type="Proteomes" id="UP001153076"/>
    </source>
</evidence>
<sequence length="271" mass="30346">MEKLASYWSTDKTLPDSYVLPPGERPGDTSVPPCKIPIVDLSKVAGHDRANAIEQIMQAAVKFGFFQVINHGIRKELLKDAMSVFTEFFELPFKDKSHLYSEELNENCRLYTSSYNYAREEIHYWRDCLKHNCRLGSRILDLICEGLGLEPGYFANGLSGEAFLVVNHYPPCPDPSLTLGLPKHCDPNLITLLLQGNVPGLQVFVDGECLLVEPCPDAFVVNIGYQFQVISNGMMRSVEHRVVTNAETARTTAALFIKPSKNAILNLQKLL</sequence>
<keyword evidence="7" id="KW-1185">Reference proteome</keyword>
<dbReference type="InterPro" id="IPR005123">
    <property type="entry name" value="Oxoglu/Fe-dep_dioxygenase_dom"/>
</dbReference>
<dbReference type="InterPro" id="IPR050295">
    <property type="entry name" value="Plant_2OG-oxidoreductases"/>
</dbReference>
<dbReference type="InterPro" id="IPR027443">
    <property type="entry name" value="IPNS-like_sf"/>
</dbReference>
<comment type="caution">
    <text evidence="6">The sequence shown here is derived from an EMBL/GenBank/DDBJ whole genome shotgun (WGS) entry which is preliminary data.</text>
</comment>
<reference evidence="6" key="1">
    <citation type="submission" date="2022-04" db="EMBL/GenBank/DDBJ databases">
        <title>Carnegiea gigantea Genome sequencing and assembly v2.</title>
        <authorList>
            <person name="Copetti D."/>
            <person name="Sanderson M.J."/>
            <person name="Burquez A."/>
            <person name="Wojciechowski M.F."/>
        </authorList>
    </citation>
    <scope>NUCLEOTIDE SEQUENCE</scope>
    <source>
        <strain evidence="6">SGP5-SGP5p</strain>
        <tissue evidence="6">Aerial part</tissue>
    </source>
</reference>
<name>A0A9Q1QDV9_9CARY</name>
<dbReference type="GO" id="GO:0046872">
    <property type="term" value="F:metal ion binding"/>
    <property type="evidence" value="ECO:0007669"/>
    <property type="project" value="UniProtKB-KW"/>
</dbReference>
<dbReference type="EMBL" id="JAKOGI010000267">
    <property type="protein sequence ID" value="KAJ8438134.1"/>
    <property type="molecule type" value="Genomic_DNA"/>
</dbReference>
<keyword evidence="3 4" id="KW-0408">Iron</keyword>
<accession>A0A9Q1QDV9</accession>
<dbReference type="Pfam" id="PF14226">
    <property type="entry name" value="DIOX_N"/>
    <property type="match status" value="1"/>
</dbReference>